<proteinExistence type="inferred from homology"/>
<evidence type="ECO:0000313" key="8">
    <source>
        <dbReference type="Proteomes" id="UP000284109"/>
    </source>
</evidence>
<dbReference type="Gene3D" id="3.40.1170.60">
    <property type="match status" value="1"/>
</dbReference>
<dbReference type="Pfam" id="PF00817">
    <property type="entry name" value="IMS"/>
    <property type="match status" value="1"/>
</dbReference>
<accession>A0A3R6VIX3</accession>
<dbReference type="GO" id="GO:0042276">
    <property type="term" value="P:error-prone translesion synthesis"/>
    <property type="evidence" value="ECO:0007669"/>
    <property type="project" value="TreeGrafter"/>
</dbReference>
<dbReference type="CDD" id="cd01700">
    <property type="entry name" value="PolY_Pol_V_umuC"/>
    <property type="match status" value="1"/>
</dbReference>
<dbReference type="GO" id="GO:0006281">
    <property type="term" value="P:DNA repair"/>
    <property type="evidence" value="ECO:0007669"/>
    <property type="project" value="InterPro"/>
</dbReference>
<dbReference type="RefSeq" id="WP_118901629.1">
    <property type="nucleotide sequence ID" value="NZ_QOCR01000004.1"/>
</dbReference>
<gene>
    <name evidence="7" type="ORF">DS831_06480</name>
</gene>
<evidence type="ECO:0000256" key="5">
    <source>
        <dbReference type="ARBA" id="ARBA00022932"/>
    </source>
</evidence>
<keyword evidence="4" id="KW-0235">DNA replication</keyword>
<organism evidence="7 8">
    <name type="scientific">Bombilactobacillus bombi</name>
    <dbReference type="NCBI Taxonomy" id="1303590"/>
    <lineage>
        <taxon>Bacteria</taxon>
        <taxon>Bacillati</taxon>
        <taxon>Bacillota</taxon>
        <taxon>Bacilli</taxon>
        <taxon>Lactobacillales</taxon>
        <taxon>Lactobacillaceae</taxon>
        <taxon>Bombilactobacillus</taxon>
    </lineage>
</organism>
<dbReference type="Pfam" id="PF11798">
    <property type="entry name" value="IMS_HHH"/>
    <property type="match status" value="1"/>
</dbReference>
<keyword evidence="5" id="KW-0808">Transferase</keyword>
<dbReference type="GO" id="GO:0003684">
    <property type="term" value="F:damaged DNA binding"/>
    <property type="evidence" value="ECO:0007669"/>
    <property type="project" value="InterPro"/>
</dbReference>
<dbReference type="GO" id="GO:0005829">
    <property type="term" value="C:cytosol"/>
    <property type="evidence" value="ECO:0007669"/>
    <property type="project" value="TreeGrafter"/>
</dbReference>
<name>A0A3R6VIX3_9LACO</name>
<dbReference type="InterPro" id="IPR017961">
    <property type="entry name" value="DNA_pol_Y-fam_little_finger"/>
</dbReference>
<evidence type="ECO:0000256" key="1">
    <source>
        <dbReference type="ARBA" id="ARBA00010945"/>
    </source>
</evidence>
<dbReference type="InterPro" id="IPR024728">
    <property type="entry name" value="PolY_HhH_motif"/>
</dbReference>
<evidence type="ECO:0000259" key="6">
    <source>
        <dbReference type="PROSITE" id="PS50173"/>
    </source>
</evidence>
<evidence type="ECO:0000256" key="2">
    <source>
        <dbReference type="ARBA" id="ARBA00022457"/>
    </source>
</evidence>
<sequence>MYDYSNEPRRVTFMIDNKSFYASVESIQLGLNPLKSILVVMSEAQNTNGGLVLASSPTAKKLFGISNVTRRRDLPHDKRLIIVPPRMNLYIKYNLAINEIFRQFAAEEDIHPYSIDESLIDMNDSWKLFGHSPREVARKIQLKIKQELGLYVTVGIGDNPLLAKLALDLEAKHTHSLIGEWHYEDIADKLWPITDLSSVWSIGKRTAKKLNSFGINSMYDLAHYNPYQLKEQMGVIGSQLFAFAWGIDRALIRQQYHPTEKSYGNSQVLPRDYHSRSEIEIVLREIAEQVGSRLRAHHLAAAEISLHVGFSYAAKEQTGRSGFGHSTKITPNNSNQVLAQTVIQLFNDQWQGESVRNLAVSCSQLVTDNHLQLNLFEQNNQTFKQREIDQTVDAIRQKYGFKSIVKLSSLVPGATAISRDGLVGGHAGGNAYD</sequence>
<dbReference type="AlphaFoldDB" id="A0A3R6VIX3"/>
<comment type="similarity">
    <text evidence="1">Belongs to the DNA polymerase type-Y family.</text>
</comment>
<evidence type="ECO:0000313" key="7">
    <source>
        <dbReference type="EMBL" id="RHW49807.1"/>
    </source>
</evidence>
<dbReference type="PROSITE" id="PS50173">
    <property type="entry name" value="UMUC"/>
    <property type="match status" value="1"/>
</dbReference>
<dbReference type="GO" id="GO:0009432">
    <property type="term" value="P:SOS response"/>
    <property type="evidence" value="ECO:0007669"/>
    <property type="project" value="TreeGrafter"/>
</dbReference>
<dbReference type="Gene3D" id="3.30.70.270">
    <property type="match status" value="1"/>
</dbReference>
<dbReference type="GO" id="GO:0006260">
    <property type="term" value="P:DNA replication"/>
    <property type="evidence" value="ECO:0007669"/>
    <property type="project" value="UniProtKB-KW"/>
</dbReference>
<dbReference type="SUPFAM" id="SSF56672">
    <property type="entry name" value="DNA/RNA polymerases"/>
    <property type="match status" value="1"/>
</dbReference>
<dbReference type="InterPro" id="IPR043128">
    <property type="entry name" value="Rev_trsase/Diguanyl_cyclase"/>
</dbReference>
<dbReference type="Gene3D" id="1.10.150.20">
    <property type="entry name" value="5' to 3' exonuclease, C-terminal subdomain"/>
    <property type="match status" value="1"/>
</dbReference>
<dbReference type="SUPFAM" id="SSF100879">
    <property type="entry name" value="Lesion bypass DNA polymerase (Y-family), little finger domain"/>
    <property type="match status" value="1"/>
</dbReference>
<keyword evidence="3" id="KW-0548">Nucleotidyltransferase</keyword>
<dbReference type="PANTHER" id="PTHR11076">
    <property type="entry name" value="DNA REPAIR POLYMERASE UMUC / TRANSFERASE FAMILY MEMBER"/>
    <property type="match status" value="1"/>
</dbReference>
<protein>
    <submittedName>
        <fullName evidence="7">Excinuclease ABC subunit A</fullName>
    </submittedName>
</protein>
<dbReference type="InterPro" id="IPR050116">
    <property type="entry name" value="DNA_polymerase-Y"/>
</dbReference>
<dbReference type="GO" id="GO:0003887">
    <property type="term" value="F:DNA-directed DNA polymerase activity"/>
    <property type="evidence" value="ECO:0007669"/>
    <property type="project" value="UniProtKB-KW"/>
</dbReference>
<keyword evidence="5" id="KW-0239">DNA-directed DNA polymerase</keyword>
<dbReference type="Proteomes" id="UP000284109">
    <property type="component" value="Unassembled WGS sequence"/>
</dbReference>
<dbReference type="Gene3D" id="3.30.1490.100">
    <property type="entry name" value="DNA polymerase, Y-family, little finger domain"/>
    <property type="match status" value="1"/>
</dbReference>
<evidence type="ECO:0000256" key="3">
    <source>
        <dbReference type="ARBA" id="ARBA00022695"/>
    </source>
</evidence>
<dbReference type="InterPro" id="IPR043502">
    <property type="entry name" value="DNA/RNA_pol_sf"/>
</dbReference>
<dbReference type="EMBL" id="QOCR01000004">
    <property type="protein sequence ID" value="RHW49807.1"/>
    <property type="molecule type" value="Genomic_DNA"/>
</dbReference>
<comment type="caution">
    <text evidence="7">The sequence shown here is derived from an EMBL/GenBank/DDBJ whole genome shotgun (WGS) entry which is preliminary data.</text>
</comment>
<dbReference type="OrthoDB" id="9808813at2"/>
<keyword evidence="8" id="KW-1185">Reference proteome</keyword>
<dbReference type="InterPro" id="IPR036775">
    <property type="entry name" value="DNA_pol_Y-fam_lit_finger_sf"/>
</dbReference>
<dbReference type="Pfam" id="PF11799">
    <property type="entry name" value="IMS_C"/>
    <property type="match status" value="1"/>
</dbReference>
<dbReference type="PANTHER" id="PTHR11076:SF35">
    <property type="entry name" value="DNA REPAIR PROTEIN HOMOLOG YOBH"/>
    <property type="match status" value="1"/>
</dbReference>
<feature type="domain" description="UmuC" evidence="6">
    <location>
        <begin position="12"/>
        <end position="203"/>
    </location>
</feature>
<reference evidence="7 8" key="1">
    <citation type="submission" date="2018-07" db="EMBL/GenBank/DDBJ databases">
        <title>Genome sequences of six Lactobacillus spp. isolated from bumble bee guts.</title>
        <authorList>
            <person name="Motta E.V.S."/>
            <person name="Moran N.A."/>
        </authorList>
    </citation>
    <scope>NUCLEOTIDE SEQUENCE [LARGE SCALE GENOMIC DNA]</scope>
    <source>
        <strain evidence="7 8">BI-1.1</strain>
    </source>
</reference>
<evidence type="ECO:0000256" key="4">
    <source>
        <dbReference type="ARBA" id="ARBA00022705"/>
    </source>
</evidence>
<keyword evidence="2" id="KW-0515">Mutator protein</keyword>
<dbReference type="InterPro" id="IPR001126">
    <property type="entry name" value="UmuC"/>
</dbReference>